<keyword evidence="2" id="KW-1185">Reference proteome</keyword>
<dbReference type="AlphaFoldDB" id="A0A3D8Q5U7"/>
<gene>
    <name evidence="1" type="ORF">BP6252_13912</name>
</gene>
<proteinExistence type="predicted"/>
<dbReference type="Proteomes" id="UP000256645">
    <property type="component" value="Unassembled WGS sequence"/>
</dbReference>
<accession>A0A3D8Q5U7</accession>
<comment type="caution">
    <text evidence="1">The sequence shown here is derived from an EMBL/GenBank/DDBJ whole genome shotgun (WGS) entry which is preliminary data.</text>
</comment>
<evidence type="ECO:0000313" key="1">
    <source>
        <dbReference type="EMBL" id="RDW57040.1"/>
    </source>
</evidence>
<sequence length="148" mass="16518">MSCETGLAQSDGLPSAGKHAIVMNISGERRNSSSVTNDPEFGGISVKKIDILGGSVIDYVISEDDQETVRQKAFEYLMSGPHDTPAPPSKEEASRLMYLLCDKPMRSDPMISFNYGEVYEELAFEKYPREVRWENDQPPVEAVQERSP</sequence>
<organism evidence="1 2">
    <name type="scientific">Coleophoma cylindrospora</name>
    <dbReference type="NCBI Taxonomy" id="1849047"/>
    <lineage>
        <taxon>Eukaryota</taxon>
        <taxon>Fungi</taxon>
        <taxon>Dikarya</taxon>
        <taxon>Ascomycota</taxon>
        <taxon>Pezizomycotina</taxon>
        <taxon>Leotiomycetes</taxon>
        <taxon>Helotiales</taxon>
        <taxon>Dermateaceae</taxon>
        <taxon>Coleophoma</taxon>
    </lineage>
</organism>
<protein>
    <submittedName>
        <fullName evidence="1">Uncharacterized protein</fullName>
    </submittedName>
</protein>
<dbReference type="EMBL" id="PDLM01000025">
    <property type="protein sequence ID" value="RDW57040.1"/>
    <property type="molecule type" value="Genomic_DNA"/>
</dbReference>
<evidence type="ECO:0000313" key="2">
    <source>
        <dbReference type="Proteomes" id="UP000256645"/>
    </source>
</evidence>
<name>A0A3D8Q5U7_9HELO</name>
<reference evidence="1 2" key="1">
    <citation type="journal article" date="2018" name="IMA Fungus">
        <title>IMA Genome-F 9: Draft genome sequence of Annulohypoxylon stygium, Aspergillus mulundensis, Berkeleyomyces basicola (syn. Thielaviopsis basicola), Ceratocystis smalleyi, two Cercospora beticola strains, Coleophoma cylindrospora, Fusarium fracticaudum, Phialophora cf. hyalina, and Morchella septimelata.</title>
        <authorList>
            <person name="Wingfield B.D."/>
            <person name="Bills G.F."/>
            <person name="Dong Y."/>
            <person name="Huang W."/>
            <person name="Nel W.J."/>
            <person name="Swalarsk-Parry B.S."/>
            <person name="Vaghefi N."/>
            <person name="Wilken P.M."/>
            <person name="An Z."/>
            <person name="de Beer Z.W."/>
            <person name="De Vos L."/>
            <person name="Chen L."/>
            <person name="Duong T.A."/>
            <person name="Gao Y."/>
            <person name="Hammerbacher A."/>
            <person name="Kikkert J.R."/>
            <person name="Li Y."/>
            <person name="Li H."/>
            <person name="Li K."/>
            <person name="Li Q."/>
            <person name="Liu X."/>
            <person name="Ma X."/>
            <person name="Naidoo K."/>
            <person name="Pethybridge S.J."/>
            <person name="Sun J."/>
            <person name="Steenkamp E.T."/>
            <person name="van der Nest M.A."/>
            <person name="van Wyk S."/>
            <person name="Wingfield M.J."/>
            <person name="Xiong C."/>
            <person name="Yue Q."/>
            <person name="Zhang X."/>
        </authorList>
    </citation>
    <scope>NUCLEOTIDE SEQUENCE [LARGE SCALE GENOMIC DNA]</scope>
    <source>
        <strain evidence="1 2">BP6252</strain>
    </source>
</reference>